<dbReference type="InterPro" id="IPR036388">
    <property type="entry name" value="WH-like_DNA-bd_sf"/>
</dbReference>
<dbReference type="InterPro" id="IPR000835">
    <property type="entry name" value="HTH_MarR-typ"/>
</dbReference>
<dbReference type="Gene3D" id="1.10.10.10">
    <property type="entry name" value="Winged helix-like DNA-binding domain superfamily/Winged helix DNA-binding domain"/>
    <property type="match status" value="1"/>
</dbReference>
<dbReference type="Pfam" id="PF01047">
    <property type="entry name" value="MarR"/>
    <property type="match status" value="1"/>
</dbReference>
<organism evidence="5 6">
    <name type="scientific">Paenibacillus macerans</name>
    <name type="common">Bacillus macerans</name>
    <dbReference type="NCBI Taxonomy" id="44252"/>
    <lineage>
        <taxon>Bacteria</taxon>
        <taxon>Bacillati</taxon>
        <taxon>Bacillota</taxon>
        <taxon>Bacilli</taxon>
        <taxon>Bacillales</taxon>
        <taxon>Paenibacillaceae</taxon>
        <taxon>Paenibacillus</taxon>
    </lineage>
</organism>
<dbReference type="AlphaFoldDB" id="A0A090ZIT7"/>
<dbReference type="GeneID" id="77012073"/>
<evidence type="ECO:0000256" key="3">
    <source>
        <dbReference type="ARBA" id="ARBA00023163"/>
    </source>
</evidence>
<dbReference type="PATRIC" id="fig|44252.3.peg.786"/>
<sequence length="185" mass="21259">MRRKIEQDYSKEQQLPRLGISPYLELMKKSVSSDLTEKAHIGLLLLWISDNIQDLVDLKLEPYGITESKLDLLLLLTLHSNDKAASPTPSALASRLGIRRASATALLDWLEKRNWVKRTVNTDNRRMVHVEITEEGRRLVRQVLPEFWTVLASLMSDMTHEEQQVLLKLFGKMNTSLEKRLGVGR</sequence>
<comment type="caution">
    <text evidence="5">The sequence shown here is derived from an EMBL/GenBank/DDBJ whole genome shotgun (WGS) entry which is preliminary data.</text>
</comment>
<keyword evidence="1" id="KW-0805">Transcription regulation</keyword>
<dbReference type="GO" id="GO:0003700">
    <property type="term" value="F:DNA-binding transcription factor activity"/>
    <property type="evidence" value="ECO:0007669"/>
    <property type="project" value="InterPro"/>
</dbReference>
<proteinExistence type="predicted"/>
<dbReference type="STRING" id="44252.DJ90_2431"/>
<dbReference type="HOGENOM" id="CLU_083287_27_3_9"/>
<keyword evidence="3" id="KW-0804">Transcription</keyword>
<feature type="domain" description="HTH marR-type" evidence="4">
    <location>
        <begin position="38"/>
        <end position="175"/>
    </location>
</feature>
<dbReference type="PRINTS" id="PR00598">
    <property type="entry name" value="HTHMARR"/>
</dbReference>
<dbReference type="PROSITE" id="PS50995">
    <property type="entry name" value="HTH_MARR_2"/>
    <property type="match status" value="1"/>
</dbReference>
<dbReference type="GO" id="GO:0003677">
    <property type="term" value="F:DNA binding"/>
    <property type="evidence" value="ECO:0007669"/>
    <property type="project" value="UniProtKB-KW"/>
</dbReference>
<dbReference type="RefSeq" id="WP_036620700.1">
    <property type="nucleotide sequence ID" value="NZ_BGML01000005.1"/>
</dbReference>
<gene>
    <name evidence="5" type="ORF">DJ90_2431</name>
</gene>
<dbReference type="EMBL" id="JMQA01000012">
    <property type="protein sequence ID" value="KFN11259.1"/>
    <property type="molecule type" value="Genomic_DNA"/>
</dbReference>
<reference evidence="5 6" key="1">
    <citation type="submission" date="2014-04" db="EMBL/GenBank/DDBJ databases">
        <authorList>
            <person name="Bishop-Lilly K.A."/>
            <person name="Broomall S.M."/>
            <person name="Chain P.S."/>
            <person name="Chertkov O."/>
            <person name="Coyne S.R."/>
            <person name="Daligault H.E."/>
            <person name="Davenport K.W."/>
            <person name="Erkkila T."/>
            <person name="Frey K.G."/>
            <person name="Gibbons H.S."/>
            <person name="Gu W."/>
            <person name="Jaissle J."/>
            <person name="Johnson S.L."/>
            <person name="Koroleva G.I."/>
            <person name="Ladner J.T."/>
            <person name="Lo C.-C."/>
            <person name="Minogue T.D."/>
            <person name="Munk C."/>
            <person name="Palacios G.F."/>
            <person name="Redden C.L."/>
            <person name="Rosenzweig C.N."/>
            <person name="Scholz M.B."/>
            <person name="Teshima H."/>
            <person name="Xu Y."/>
        </authorList>
    </citation>
    <scope>NUCLEOTIDE SEQUENCE [LARGE SCALE GENOMIC DNA]</scope>
    <source>
        <strain evidence="5 6">8244</strain>
    </source>
</reference>
<evidence type="ECO:0000313" key="6">
    <source>
        <dbReference type="Proteomes" id="UP000029278"/>
    </source>
</evidence>
<name>A0A090ZIT7_PAEMA</name>
<protein>
    <submittedName>
        <fullName evidence="5">MarR family protein</fullName>
    </submittedName>
</protein>
<dbReference type="PANTHER" id="PTHR42756">
    <property type="entry name" value="TRANSCRIPTIONAL REGULATOR, MARR"/>
    <property type="match status" value="1"/>
</dbReference>
<keyword evidence="2" id="KW-0238">DNA-binding</keyword>
<evidence type="ECO:0000256" key="2">
    <source>
        <dbReference type="ARBA" id="ARBA00023125"/>
    </source>
</evidence>
<accession>A0A090ZIT7</accession>
<dbReference type="SUPFAM" id="SSF46785">
    <property type="entry name" value="Winged helix' DNA-binding domain"/>
    <property type="match status" value="1"/>
</dbReference>
<dbReference type="PANTHER" id="PTHR42756:SF1">
    <property type="entry name" value="TRANSCRIPTIONAL REPRESSOR OF EMRAB OPERON"/>
    <property type="match status" value="1"/>
</dbReference>
<dbReference type="SMART" id="SM00347">
    <property type="entry name" value="HTH_MARR"/>
    <property type="match status" value="1"/>
</dbReference>
<evidence type="ECO:0000259" key="4">
    <source>
        <dbReference type="PROSITE" id="PS50995"/>
    </source>
</evidence>
<dbReference type="OrthoDB" id="2732348at2"/>
<evidence type="ECO:0000256" key="1">
    <source>
        <dbReference type="ARBA" id="ARBA00023015"/>
    </source>
</evidence>
<dbReference type="InterPro" id="IPR036390">
    <property type="entry name" value="WH_DNA-bd_sf"/>
</dbReference>
<dbReference type="Proteomes" id="UP000029278">
    <property type="component" value="Unassembled WGS sequence"/>
</dbReference>
<evidence type="ECO:0000313" key="5">
    <source>
        <dbReference type="EMBL" id="KFN11259.1"/>
    </source>
</evidence>
<keyword evidence="6" id="KW-1185">Reference proteome</keyword>